<gene>
    <name evidence="2" type="ORF">GCM10011396_23890</name>
</gene>
<proteinExistence type="predicted"/>
<dbReference type="AlphaFoldDB" id="A0A916UJJ1"/>
<keyword evidence="3" id="KW-1185">Reference proteome</keyword>
<sequence>MAVSELNHYNIRASTELLVELRDFYCSALGLTVGYRPPFNSVGYWLYAGSRPLLHLSTAADAEQRKPHVANTFDHVAFSCSEFDKMKTRLDTLGISYSVNIVPRIGQKQIFFEDPAGNGIELNFDDEASDMRLA</sequence>
<evidence type="ECO:0000313" key="2">
    <source>
        <dbReference type="EMBL" id="GGC75886.1"/>
    </source>
</evidence>
<dbReference type="RefSeq" id="WP_188566271.1">
    <property type="nucleotide sequence ID" value="NZ_BMED01000002.1"/>
</dbReference>
<reference evidence="2" key="2">
    <citation type="submission" date="2020-09" db="EMBL/GenBank/DDBJ databases">
        <authorList>
            <person name="Sun Q."/>
            <person name="Zhou Y."/>
        </authorList>
    </citation>
    <scope>NUCLEOTIDE SEQUENCE</scope>
    <source>
        <strain evidence="2">CGMCC 1.10998</strain>
    </source>
</reference>
<evidence type="ECO:0000259" key="1">
    <source>
        <dbReference type="PROSITE" id="PS51819"/>
    </source>
</evidence>
<accession>A0A916UJJ1</accession>
<protein>
    <submittedName>
        <fullName evidence="2">Diguanylate cyclase</fullName>
    </submittedName>
</protein>
<dbReference type="PANTHER" id="PTHR46142:SF3">
    <property type="entry name" value="F18B13.24 PROTEIN"/>
    <property type="match status" value="1"/>
</dbReference>
<dbReference type="Proteomes" id="UP000637423">
    <property type="component" value="Unassembled WGS sequence"/>
</dbReference>
<dbReference type="Gene3D" id="3.10.180.10">
    <property type="entry name" value="2,3-Dihydroxybiphenyl 1,2-Dioxygenase, domain 1"/>
    <property type="match status" value="1"/>
</dbReference>
<feature type="domain" description="VOC" evidence="1">
    <location>
        <begin position="5"/>
        <end position="125"/>
    </location>
</feature>
<dbReference type="SUPFAM" id="SSF54593">
    <property type="entry name" value="Glyoxalase/Bleomycin resistance protein/Dihydroxybiphenyl dioxygenase"/>
    <property type="match status" value="1"/>
</dbReference>
<reference evidence="2" key="1">
    <citation type="journal article" date="2014" name="Int. J. Syst. Evol. Microbiol.">
        <title>Complete genome sequence of Corynebacterium casei LMG S-19264T (=DSM 44701T), isolated from a smear-ripened cheese.</title>
        <authorList>
            <consortium name="US DOE Joint Genome Institute (JGI-PGF)"/>
            <person name="Walter F."/>
            <person name="Albersmeier A."/>
            <person name="Kalinowski J."/>
            <person name="Ruckert C."/>
        </authorList>
    </citation>
    <scope>NUCLEOTIDE SEQUENCE</scope>
    <source>
        <strain evidence="2">CGMCC 1.10998</strain>
    </source>
</reference>
<dbReference type="EMBL" id="BMED01000002">
    <property type="protein sequence ID" value="GGC75886.1"/>
    <property type="molecule type" value="Genomic_DNA"/>
</dbReference>
<evidence type="ECO:0000313" key="3">
    <source>
        <dbReference type="Proteomes" id="UP000637423"/>
    </source>
</evidence>
<dbReference type="InterPro" id="IPR037523">
    <property type="entry name" value="VOC_core"/>
</dbReference>
<comment type="caution">
    <text evidence="2">The sequence shown here is derived from an EMBL/GenBank/DDBJ whole genome shotgun (WGS) entry which is preliminary data.</text>
</comment>
<dbReference type="PANTHER" id="PTHR46142">
    <property type="match status" value="1"/>
</dbReference>
<organism evidence="2 3">
    <name type="scientific">Undibacterium terreum</name>
    <dbReference type="NCBI Taxonomy" id="1224302"/>
    <lineage>
        <taxon>Bacteria</taxon>
        <taxon>Pseudomonadati</taxon>
        <taxon>Pseudomonadota</taxon>
        <taxon>Betaproteobacteria</taxon>
        <taxon>Burkholderiales</taxon>
        <taxon>Oxalobacteraceae</taxon>
        <taxon>Undibacterium</taxon>
    </lineage>
</organism>
<dbReference type="PROSITE" id="PS51819">
    <property type="entry name" value="VOC"/>
    <property type="match status" value="1"/>
</dbReference>
<name>A0A916UJJ1_9BURK</name>
<dbReference type="Pfam" id="PF00903">
    <property type="entry name" value="Glyoxalase"/>
    <property type="match status" value="1"/>
</dbReference>
<dbReference type="InterPro" id="IPR004360">
    <property type="entry name" value="Glyas_Fos-R_dOase_dom"/>
</dbReference>
<dbReference type="InterPro" id="IPR029068">
    <property type="entry name" value="Glyas_Bleomycin-R_OHBP_Dase"/>
</dbReference>